<dbReference type="EMBL" id="JABRWJ010000005">
    <property type="protein sequence ID" value="NRF68775.1"/>
    <property type="molecule type" value="Genomic_DNA"/>
</dbReference>
<dbReference type="InterPro" id="IPR043502">
    <property type="entry name" value="DNA/RNA_pol_sf"/>
</dbReference>
<dbReference type="Proteomes" id="UP000737171">
    <property type="component" value="Unassembled WGS sequence"/>
</dbReference>
<evidence type="ECO:0000256" key="1">
    <source>
        <dbReference type="ARBA" id="ARBA00022763"/>
    </source>
</evidence>
<dbReference type="CDD" id="cd03468">
    <property type="entry name" value="PolY_like"/>
    <property type="match status" value="1"/>
</dbReference>
<dbReference type="PANTHER" id="PTHR35369:SF2">
    <property type="entry name" value="BLR3025 PROTEIN"/>
    <property type="match status" value="1"/>
</dbReference>
<accession>A0ABX2EJD9</accession>
<keyword evidence="1" id="KW-0227">DNA damage</keyword>
<evidence type="ECO:0000313" key="3">
    <source>
        <dbReference type="Proteomes" id="UP000737171"/>
    </source>
</evidence>
<name>A0ABX2EJD9_9BURK</name>
<gene>
    <name evidence="2" type="ORF">HLB44_17420</name>
</gene>
<comment type="caution">
    <text evidence="2">The sequence shown here is derived from an EMBL/GenBank/DDBJ whole genome shotgun (WGS) entry which is preliminary data.</text>
</comment>
<organism evidence="2 3">
    <name type="scientific">Pseudaquabacterium terrae</name>
    <dbReference type="NCBI Taxonomy" id="2732868"/>
    <lineage>
        <taxon>Bacteria</taxon>
        <taxon>Pseudomonadati</taxon>
        <taxon>Pseudomonadota</taxon>
        <taxon>Betaproteobacteria</taxon>
        <taxon>Burkholderiales</taxon>
        <taxon>Sphaerotilaceae</taxon>
        <taxon>Pseudaquabacterium</taxon>
    </lineage>
</organism>
<dbReference type="SUPFAM" id="SSF56672">
    <property type="entry name" value="DNA/RNA polymerases"/>
    <property type="match status" value="1"/>
</dbReference>
<evidence type="ECO:0000313" key="2">
    <source>
        <dbReference type="EMBL" id="NRF68775.1"/>
    </source>
</evidence>
<dbReference type="PANTHER" id="PTHR35369">
    <property type="entry name" value="BLR3025 PROTEIN-RELATED"/>
    <property type="match status" value="1"/>
</dbReference>
<keyword evidence="3" id="KW-1185">Reference proteome</keyword>
<reference evidence="2 3" key="1">
    <citation type="submission" date="2020-05" db="EMBL/GenBank/DDBJ databases">
        <title>Aquincola sp. isolate from soil.</title>
        <authorList>
            <person name="Han J."/>
            <person name="Kim D.-U."/>
        </authorList>
    </citation>
    <scope>NUCLEOTIDE SEQUENCE [LARGE SCALE GENOMIC DNA]</scope>
    <source>
        <strain evidence="2 3">S2</strain>
    </source>
</reference>
<dbReference type="InterPro" id="IPR050356">
    <property type="entry name" value="SulA_CellDiv_inhibitor"/>
</dbReference>
<sequence length="516" mass="56266">MLWIGLHLPWLSLETFCATLAALPESRPIALVEDGRIVQADAAARALGIRPGLKRPTALALSADLLLGQADPHRDAIALQSVAQAALAFTPAVTLADHAATIQLEVQASLRYFGGLTRLIDRLQQALAPLQHRLQLATAPTARGAALLARWRAGFELGPHSTDLAQLCRLLDDAPVWLLGPGREHWDALQGMGLRTLADLRALPRSGVARRFSPELLEELDQARGRAPEPQRWIVAPPQFHSRLELFARADRSEQVIAGAHILLARLVAWAQAQHGRIGRFSLLMHHEPRHRADDRTPPTTCLEIEPALPSADAAHLQMLLAERLGRLPLVAPALELSLHSETLVPGAAPNAELFPTRASERAGLTRLIERLQARLGREAVRALALARDHRPERATVSQPLNAARAGAPPVADAAISRLMAQALADAAGDVLSRPAWLLPDPLPLAQRDGRPLLNGQPLLLLAGPERIETGWWDEDLVLRDYYVAGTADGALVWLFRPRLAPIDEDDSWFLQGRFA</sequence>
<proteinExistence type="predicted"/>
<dbReference type="RefSeq" id="WP_173124815.1">
    <property type="nucleotide sequence ID" value="NZ_JABRWJ010000005.1"/>
</dbReference>
<protein>
    <submittedName>
        <fullName evidence="2">DNA polymerase Y family protein</fullName>
    </submittedName>
</protein>